<reference evidence="2" key="1">
    <citation type="submission" date="2019-07" db="EMBL/GenBank/DDBJ databases">
        <authorList>
            <person name="Dittberner H."/>
        </authorList>
    </citation>
    <scope>NUCLEOTIDE SEQUENCE [LARGE SCALE GENOMIC DNA]</scope>
</reference>
<feature type="region of interest" description="Disordered" evidence="1">
    <location>
        <begin position="52"/>
        <end position="112"/>
    </location>
</feature>
<dbReference type="Proteomes" id="UP000489600">
    <property type="component" value="Unassembled WGS sequence"/>
</dbReference>
<protein>
    <submittedName>
        <fullName evidence="2">Uncharacterized protein</fullName>
    </submittedName>
</protein>
<evidence type="ECO:0000313" key="3">
    <source>
        <dbReference type="Proteomes" id="UP000489600"/>
    </source>
</evidence>
<proteinExistence type="predicted"/>
<accession>A0A565ANN6</accession>
<dbReference type="AlphaFoldDB" id="A0A565ANN6"/>
<comment type="caution">
    <text evidence="2">The sequence shown here is derived from an EMBL/GenBank/DDBJ whole genome shotgun (WGS) entry which is preliminary data.</text>
</comment>
<feature type="compositionally biased region" description="Low complexity" evidence="1">
    <location>
        <begin position="83"/>
        <end position="92"/>
    </location>
</feature>
<feature type="compositionally biased region" description="Acidic residues" evidence="1">
    <location>
        <begin position="95"/>
        <end position="105"/>
    </location>
</feature>
<feature type="compositionally biased region" description="Acidic residues" evidence="1">
    <location>
        <begin position="71"/>
        <end position="82"/>
    </location>
</feature>
<gene>
    <name evidence="2" type="ORF">ANE_LOCUS1067</name>
</gene>
<organism evidence="2 3">
    <name type="scientific">Arabis nemorensis</name>
    <dbReference type="NCBI Taxonomy" id="586526"/>
    <lineage>
        <taxon>Eukaryota</taxon>
        <taxon>Viridiplantae</taxon>
        <taxon>Streptophyta</taxon>
        <taxon>Embryophyta</taxon>
        <taxon>Tracheophyta</taxon>
        <taxon>Spermatophyta</taxon>
        <taxon>Magnoliopsida</taxon>
        <taxon>eudicotyledons</taxon>
        <taxon>Gunneridae</taxon>
        <taxon>Pentapetalae</taxon>
        <taxon>rosids</taxon>
        <taxon>malvids</taxon>
        <taxon>Brassicales</taxon>
        <taxon>Brassicaceae</taxon>
        <taxon>Arabideae</taxon>
        <taxon>Arabis</taxon>
    </lineage>
</organism>
<keyword evidence="3" id="KW-1185">Reference proteome</keyword>
<evidence type="ECO:0000313" key="2">
    <source>
        <dbReference type="EMBL" id="VVA90622.1"/>
    </source>
</evidence>
<dbReference type="EMBL" id="CABITT030000001">
    <property type="protein sequence ID" value="VVA90622.1"/>
    <property type="molecule type" value="Genomic_DNA"/>
</dbReference>
<name>A0A565ANN6_9BRAS</name>
<evidence type="ECO:0000256" key="1">
    <source>
        <dbReference type="SAM" id="MobiDB-lite"/>
    </source>
</evidence>
<sequence length="212" mass="23975">MRPPRRVVRDWPRMIAAARADSVDALNDQPGRRTEHSRNFIVTKWSACATREVLPREPAEHYSPLFPTTSEETEEDPEEDPMAESPAHVPKPVSEPEEDPEEYPMEESPARNLEPTQVPAGILNSPVLIEILSDNEGSEGPILVESPIRMPRLYGHDPIVQEQTRSLQQSLTRQAHEVPVDPVHCWNSYWSSYLNLDISAAEESHNAPVVNY</sequence>